<evidence type="ECO:0008006" key="4">
    <source>
        <dbReference type="Google" id="ProtNLM"/>
    </source>
</evidence>
<gene>
    <name evidence="2" type="ORF">GCM10023210_34840</name>
</gene>
<dbReference type="EMBL" id="BAABHX010000006">
    <property type="protein sequence ID" value="GAA5098554.1"/>
    <property type="molecule type" value="Genomic_DNA"/>
</dbReference>
<accession>A0ABP9MLZ6</accession>
<keyword evidence="1" id="KW-0732">Signal</keyword>
<name>A0ABP9MLZ6_9FLAO</name>
<proteinExistence type="predicted"/>
<evidence type="ECO:0000256" key="1">
    <source>
        <dbReference type="SAM" id="SignalP"/>
    </source>
</evidence>
<evidence type="ECO:0000313" key="2">
    <source>
        <dbReference type="EMBL" id="GAA5098554.1"/>
    </source>
</evidence>
<dbReference type="Proteomes" id="UP001500353">
    <property type="component" value="Unassembled WGS sequence"/>
</dbReference>
<organism evidence="2 3">
    <name type="scientific">Chryseobacterium ginsengisoli</name>
    <dbReference type="NCBI Taxonomy" id="363853"/>
    <lineage>
        <taxon>Bacteria</taxon>
        <taxon>Pseudomonadati</taxon>
        <taxon>Bacteroidota</taxon>
        <taxon>Flavobacteriia</taxon>
        <taxon>Flavobacteriales</taxon>
        <taxon>Weeksellaceae</taxon>
        <taxon>Chryseobacterium group</taxon>
        <taxon>Chryseobacterium</taxon>
    </lineage>
</organism>
<keyword evidence="3" id="KW-1185">Reference proteome</keyword>
<dbReference type="RefSeq" id="WP_345206940.1">
    <property type="nucleotide sequence ID" value="NZ_BAABHX010000006.1"/>
</dbReference>
<reference evidence="3" key="1">
    <citation type="journal article" date="2019" name="Int. J. Syst. Evol. Microbiol.">
        <title>The Global Catalogue of Microorganisms (GCM) 10K type strain sequencing project: providing services to taxonomists for standard genome sequencing and annotation.</title>
        <authorList>
            <consortium name="The Broad Institute Genomics Platform"/>
            <consortium name="The Broad Institute Genome Sequencing Center for Infectious Disease"/>
            <person name="Wu L."/>
            <person name="Ma J."/>
        </authorList>
    </citation>
    <scope>NUCLEOTIDE SEQUENCE [LARGE SCALE GENOMIC DNA]</scope>
    <source>
        <strain evidence="3">JCM 18019</strain>
    </source>
</reference>
<feature type="signal peptide" evidence="1">
    <location>
        <begin position="1"/>
        <end position="19"/>
    </location>
</feature>
<evidence type="ECO:0000313" key="3">
    <source>
        <dbReference type="Proteomes" id="UP001500353"/>
    </source>
</evidence>
<comment type="caution">
    <text evidence="2">The sequence shown here is derived from an EMBL/GenBank/DDBJ whole genome shotgun (WGS) entry which is preliminary data.</text>
</comment>
<feature type="chain" id="PRO_5046265973" description="DUF1795 domain-containing protein" evidence="1">
    <location>
        <begin position="20"/>
        <end position="194"/>
    </location>
</feature>
<sequence>MKSIFSILFSLFICFNIYAQNSGTEFYSPDFKWKIQIPEGFEKVNSEEWAKMQGKGEQALEKTVGQDVINHSKTIFIVKSGNFNYLETNYQPFDTKTDGNYEEANKFVNDIVYKSFKENMPDAKITNTTTKEKINNLIFYKSSFKILMPNNMTMEMIMFSRLFGKKEFTLNIMFMDPEKGEEMLNVWKNSTFSN</sequence>
<protein>
    <recommendedName>
        <fullName evidence="4">DUF1795 domain-containing protein</fullName>
    </recommendedName>
</protein>